<dbReference type="GO" id="GO:0016757">
    <property type="term" value="F:glycosyltransferase activity"/>
    <property type="evidence" value="ECO:0007669"/>
    <property type="project" value="InterPro"/>
</dbReference>
<evidence type="ECO:0000256" key="1">
    <source>
        <dbReference type="SAM" id="Phobius"/>
    </source>
</evidence>
<gene>
    <name evidence="4" type="ORF">DW027_01850</name>
</gene>
<name>A0A415KYD4_9BACE</name>
<keyword evidence="4" id="KW-0808">Transferase</keyword>
<dbReference type="InterPro" id="IPR028098">
    <property type="entry name" value="Glyco_trans_4-like_N"/>
</dbReference>
<dbReference type="Gene3D" id="3.40.50.2000">
    <property type="entry name" value="Glycogen Phosphorylase B"/>
    <property type="match status" value="2"/>
</dbReference>
<evidence type="ECO:0000259" key="2">
    <source>
        <dbReference type="Pfam" id="PF00534"/>
    </source>
</evidence>
<accession>A0A415KYD4</accession>
<keyword evidence="1" id="KW-1133">Transmembrane helix</keyword>
<dbReference type="SUPFAM" id="SSF53756">
    <property type="entry name" value="UDP-Glycosyltransferase/glycogen phosphorylase"/>
    <property type="match status" value="1"/>
</dbReference>
<dbReference type="InterPro" id="IPR001296">
    <property type="entry name" value="Glyco_trans_1"/>
</dbReference>
<sequence>MHCLYGYFWYWLWVIISIFMKKILIFEGRETIGGGQIITKRICDILSSKYDVSVFIPGQDNGISNLLSNYKQYHYQLVPYSSGKKRIKDYFLFFYNAFFTYQMLRKLLREKHFDLLYIQHQNILPVCVLANWGLRNKIVSHLHVIYIDKQARRMICCFLNHKYVKRIFGVSRYTLSQLSQQNLKKSSILYNPIPLREKIKISCSSHKIAIVGDVVRFKGHHIVFEAMQSLPENSELHVIGNLLDKKYLEQLQSFSIKCVYTGLISDVANYLVENQISLVIIPSISPETFSLSMTESWALGIPTIATDDYGMKEIVEKYIPLYYDVILFNKGDVVDLVAKILNLYNDECLYRKVSDAVYCVIREHLNEGKFKKRLLNEISSII</sequence>
<dbReference type="Pfam" id="PF00534">
    <property type="entry name" value="Glycos_transf_1"/>
    <property type="match status" value="1"/>
</dbReference>
<feature type="domain" description="Glycosyltransferase subfamily 4-like N-terminal" evidence="3">
    <location>
        <begin position="32"/>
        <end position="195"/>
    </location>
</feature>
<feature type="transmembrane region" description="Helical" evidence="1">
    <location>
        <begin position="6"/>
        <end position="24"/>
    </location>
</feature>
<keyword evidence="1" id="KW-0812">Transmembrane</keyword>
<evidence type="ECO:0000313" key="4">
    <source>
        <dbReference type="EMBL" id="RHL41255.1"/>
    </source>
</evidence>
<dbReference type="AlphaFoldDB" id="A0A415KYD4"/>
<keyword evidence="1" id="KW-0472">Membrane</keyword>
<organism evidence="4 5">
    <name type="scientific">Bacteroides xylanisolvens</name>
    <dbReference type="NCBI Taxonomy" id="371601"/>
    <lineage>
        <taxon>Bacteria</taxon>
        <taxon>Pseudomonadati</taxon>
        <taxon>Bacteroidota</taxon>
        <taxon>Bacteroidia</taxon>
        <taxon>Bacteroidales</taxon>
        <taxon>Bacteroidaceae</taxon>
        <taxon>Bacteroides</taxon>
    </lineage>
</organism>
<dbReference type="CDD" id="cd03801">
    <property type="entry name" value="GT4_PimA-like"/>
    <property type="match status" value="1"/>
</dbReference>
<reference evidence="4 5" key="1">
    <citation type="submission" date="2018-08" db="EMBL/GenBank/DDBJ databases">
        <title>A genome reference for cultivated species of the human gut microbiota.</title>
        <authorList>
            <person name="Zou Y."/>
            <person name="Xue W."/>
            <person name="Luo G."/>
        </authorList>
    </citation>
    <scope>NUCLEOTIDE SEQUENCE [LARGE SCALE GENOMIC DNA]</scope>
    <source>
        <strain evidence="4 5">AF38-2</strain>
    </source>
</reference>
<evidence type="ECO:0000313" key="5">
    <source>
        <dbReference type="Proteomes" id="UP000284495"/>
    </source>
</evidence>
<dbReference type="PANTHER" id="PTHR12526">
    <property type="entry name" value="GLYCOSYLTRANSFERASE"/>
    <property type="match status" value="1"/>
</dbReference>
<dbReference type="EMBL" id="QROO01000002">
    <property type="protein sequence ID" value="RHL41255.1"/>
    <property type="molecule type" value="Genomic_DNA"/>
</dbReference>
<evidence type="ECO:0000259" key="3">
    <source>
        <dbReference type="Pfam" id="PF13439"/>
    </source>
</evidence>
<dbReference type="Proteomes" id="UP000284495">
    <property type="component" value="Unassembled WGS sequence"/>
</dbReference>
<proteinExistence type="predicted"/>
<comment type="caution">
    <text evidence="4">The sequence shown here is derived from an EMBL/GenBank/DDBJ whole genome shotgun (WGS) entry which is preliminary data.</text>
</comment>
<feature type="domain" description="Glycosyl transferase family 1" evidence="2">
    <location>
        <begin position="197"/>
        <end position="355"/>
    </location>
</feature>
<protein>
    <submittedName>
        <fullName evidence="4">Glycosyltransferase</fullName>
    </submittedName>
</protein>
<dbReference type="Pfam" id="PF13439">
    <property type="entry name" value="Glyco_transf_4"/>
    <property type="match status" value="1"/>
</dbReference>